<dbReference type="STRING" id="579105.SAMN04488096_105245"/>
<dbReference type="EMBL" id="FQYY01000005">
    <property type="protein sequence ID" value="SHI88637.1"/>
    <property type="molecule type" value="Genomic_DNA"/>
</dbReference>
<protein>
    <recommendedName>
        <fullName evidence="3">Cell wall anchor protein</fullName>
    </recommendedName>
</protein>
<organism evidence="1 2">
    <name type="scientific">Mesonia phycicola</name>
    <dbReference type="NCBI Taxonomy" id="579105"/>
    <lineage>
        <taxon>Bacteria</taxon>
        <taxon>Pseudomonadati</taxon>
        <taxon>Bacteroidota</taxon>
        <taxon>Flavobacteriia</taxon>
        <taxon>Flavobacteriales</taxon>
        <taxon>Flavobacteriaceae</taxon>
        <taxon>Mesonia</taxon>
    </lineage>
</organism>
<dbReference type="Proteomes" id="UP000184225">
    <property type="component" value="Unassembled WGS sequence"/>
</dbReference>
<keyword evidence="2" id="KW-1185">Reference proteome</keyword>
<proteinExistence type="predicted"/>
<name>A0A1M6ET30_9FLAO</name>
<dbReference type="RefSeq" id="WP_073150712.1">
    <property type="nucleotide sequence ID" value="NZ_FQYY01000005.1"/>
</dbReference>
<reference evidence="1 2" key="1">
    <citation type="submission" date="2016-11" db="EMBL/GenBank/DDBJ databases">
        <authorList>
            <person name="Jaros S."/>
            <person name="Januszkiewicz K."/>
            <person name="Wedrychowicz H."/>
        </authorList>
    </citation>
    <scope>NUCLEOTIDE SEQUENCE [LARGE SCALE GENOMIC DNA]</scope>
    <source>
        <strain evidence="1 2">DSM 21425</strain>
    </source>
</reference>
<gene>
    <name evidence="1" type="ORF">SAMN04488096_105245</name>
</gene>
<dbReference type="OrthoDB" id="581140at2"/>
<evidence type="ECO:0000313" key="2">
    <source>
        <dbReference type="Proteomes" id="UP000184225"/>
    </source>
</evidence>
<dbReference type="AlphaFoldDB" id="A0A1M6ET30"/>
<evidence type="ECO:0008006" key="3">
    <source>
        <dbReference type="Google" id="ProtNLM"/>
    </source>
</evidence>
<evidence type="ECO:0000313" key="1">
    <source>
        <dbReference type="EMBL" id="SHI88637.1"/>
    </source>
</evidence>
<accession>A0A1M6ET30</accession>
<sequence length="504" mass="53673">MVKKLHIVSLLIVLLIGVKAYTQVGINTTNPDISSSLDIVSTTSGILIPRMTTAERDLIVDPAHSLLIYDTDLDGYYFNKGTTSLPNWILLLTDVNTRDNYVIVKSVEDFPGGGTGATITLDENTLYEVNGVITLNQSINVNGAYLIGKDTNEDILNYTGSGSLFVGSSNASFRNITFNNSGTGTLFNLSASSSNTLIAQSVIINGFSSVGSVSNYGLVFFNVMQFLNNADGITYSGIEDLLLNNMGWVPSNTGVYETFTGSFGFIQKVSGFSTVSAGSVGVDVSSNPTLDTGTLKSVVFNGSGDYINPYTGAGTYTGFNFTNEWDVDCVGIPRESDDNASGNIYIERNSTVNNVSFSVASGTPINALIDAGEMFRFANSAPTVTGSNNVLRYEGNEARTFSIRGNLSYEPTTINGGTTVYAFYIGKYNSSGALVEVPLGSEVYSEVGTSGNATTGDYLVRAVPLSGKVSLEPGDYVRIFAQRISAVGTARDNIRIYSVSLTLD</sequence>